<reference evidence="1 2" key="1">
    <citation type="submission" date="2016-09" db="EMBL/GenBank/DDBJ databases">
        <title>Acidihalobacter prosperus V6 (DSM14174).</title>
        <authorList>
            <person name="Khaleque H.N."/>
            <person name="Ramsay J.P."/>
            <person name="Murphy R.J.T."/>
            <person name="Kaksonen A.H."/>
            <person name="Boxall N.J."/>
            <person name="Watkin E.L.J."/>
        </authorList>
    </citation>
    <scope>NUCLEOTIDE SEQUENCE [LARGE SCALE GENOMIC DNA]</scope>
    <source>
        <strain evidence="1 2">V6</strain>
    </source>
</reference>
<dbReference type="Proteomes" id="UP000095342">
    <property type="component" value="Chromosome"/>
</dbReference>
<evidence type="ECO:0000313" key="1">
    <source>
        <dbReference type="EMBL" id="AOV18264.1"/>
    </source>
</evidence>
<organism evidence="1 2">
    <name type="scientific">Acidihalobacter aeolianus</name>
    <dbReference type="NCBI Taxonomy" id="2792603"/>
    <lineage>
        <taxon>Bacteria</taxon>
        <taxon>Pseudomonadati</taxon>
        <taxon>Pseudomonadota</taxon>
        <taxon>Gammaproteobacteria</taxon>
        <taxon>Chromatiales</taxon>
        <taxon>Ectothiorhodospiraceae</taxon>
        <taxon>Acidihalobacter</taxon>
    </lineage>
</organism>
<dbReference type="KEGG" id="aaeo:BJI67_15415"/>
<keyword evidence="2" id="KW-1185">Reference proteome</keyword>
<name>A0A1D8KBD7_9GAMM</name>
<dbReference type="AlphaFoldDB" id="A0A1D8KBD7"/>
<dbReference type="RefSeq" id="WP_070073794.1">
    <property type="nucleotide sequence ID" value="NZ_CP017448.1"/>
</dbReference>
<protein>
    <submittedName>
        <fullName evidence="1">Uncharacterized protein</fullName>
    </submittedName>
</protein>
<sequence length="74" mass="8336">MSLDALQKYSLQELKLIYRTLHAALPLNPELMDAALLDDLQRHLMARARDEGVDVTLHAQWAAWLGEAPSLRGL</sequence>
<evidence type="ECO:0000313" key="2">
    <source>
        <dbReference type="Proteomes" id="UP000095342"/>
    </source>
</evidence>
<accession>A0A1D8KBD7</accession>
<gene>
    <name evidence="1" type="ORF">BJI67_15415</name>
</gene>
<proteinExistence type="predicted"/>
<dbReference type="EMBL" id="CP017448">
    <property type="protein sequence ID" value="AOV18264.1"/>
    <property type="molecule type" value="Genomic_DNA"/>
</dbReference>